<reference evidence="3" key="1">
    <citation type="submission" date="2017-08" db="EMBL/GenBank/DDBJ databases">
        <authorList>
            <person name="Imhoff J.F."/>
            <person name="Rahn T."/>
            <person name="Kuenzel S."/>
            <person name="Neulinger S.C."/>
        </authorList>
    </citation>
    <scope>NUCLEOTIDE SEQUENCE</scope>
    <source>
        <strain evidence="3">IM 151</strain>
    </source>
</reference>
<feature type="transmembrane region" description="Helical" evidence="2">
    <location>
        <begin position="12"/>
        <end position="31"/>
    </location>
</feature>
<keyword evidence="4" id="KW-1185">Reference proteome</keyword>
<organism evidence="3 4">
    <name type="scientific">Rubrivivax gelatinosus</name>
    <name type="common">Rhodocyclus gelatinosus</name>
    <name type="synonym">Rhodopseudomonas gelatinosa</name>
    <dbReference type="NCBI Taxonomy" id="28068"/>
    <lineage>
        <taxon>Bacteria</taxon>
        <taxon>Pseudomonadati</taxon>
        <taxon>Pseudomonadota</taxon>
        <taxon>Betaproteobacteria</taxon>
        <taxon>Burkholderiales</taxon>
        <taxon>Sphaerotilaceae</taxon>
        <taxon>Rubrivivax</taxon>
    </lineage>
</organism>
<evidence type="ECO:0000313" key="3">
    <source>
        <dbReference type="EMBL" id="MBK1715303.1"/>
    </source>
</evidence>
<feature type="transmembrane region" description="Helical" evidence="2">
    <location>
        <begin position="130"/>
        <end position="149"/>
    </location>
</feature>
<protein>
    <recommendedName>
        <fullName evidence="5">DUF4337 domain-containing protein</fullName>
    </recommendedName>
</protein>
<keyword evidence="1" id="KW-0175">Coiled coil</keyword>
<comment type="caution">
    <text evidence="3">The sequence shown here is derived from an EMBL/GenBank/DDBJ whole genome shotgun (WGS) entry which is preliminary data.</text>
</comment>
<keyword evidence="2" id="KW-0472">Membrane</keyword>
<gene>
    <name evidence="3" type="ORF">CKO43_21325</name>
</gene>
<evidence type="ECO:0000313" key="4">
    <source>
        <dbReference type="Proteomes" id="UP001041814"/>
    </source>
</evidence>
<evidence type="ECO:0000256" key="2">
    <source>
        <dbReference type="SAM" id="Phobius"/>
    </source>
</evidence>
<dbReference type="Proteomes" id="UP001041814">
    <property type="component" value="Unassembled WGS sequence"/>
</dbReference>
<evidence type="ECO:0008006" key="5">
    <source>
        <dbReference type="Google" id="ProtNLM"/>
    </source>
</evidence>
<dbReference type="Pfam" id="PF14235">
    <property type="entry name" value="DUF4337"/>
    <property type="match status" value="1"/>
</dbReference>
<keyword evidence="2" id="KW-1133">Transmembrane helix</keyword>
<dbReference type="EMBL" id="NRRU01000111">
    <property type="protein sequence ID" value="MBK1715303.1"/>
    <property type="molecule type" value="Genomic_DNA"/>
</dbReference>
<accession>A0ABS1E0R3</accession>
<proteinExistence type="predicted"/>
<sequence length="178" mass="20074">MAETDKDTETWLKRMSLATVIFAVSATLSTFKGGSYSTQSVINQALASDQWSFYQAKSMKQHLFELQAEQLRLQLEALPAANPARADYEKHIGELQSQIDRYGREKHEIEAKARELEAQRDEAKRHNQPFGIAVLLLQVTILLSSIASLMKARRIWWAALPVGAVGLVYFADGFVGWF</sequence>
<reference evidence="3" key="2">
    <citation type="journal article" date="2020" name="Microorganisms">
        <title>Osmotic Adaptation and Compatible Solute Biosynthesis of Phototrophic Bacteria as Revealed from Genome Analyses.</title>
        <authorList>
            <person name="Imhoff J.F."/>
            <person name="Rahn T."/>
            <person name="Kunzel S."/>
            <person name="Keller A."/>
            <person name="Neulinger S.C."/>
        </authorList>
    </citation>
    <scope>NUCLEOTIDE SEQUENCE</scope>
    <source>
        <strain evidence="3">IM 151</strain>
    </source>
</reference>
<feature type="coiled-coil region" evidence="1">
    <location>
        <begin position="85"/>
        <end position="126"/>
    </location>
</feature>
<feature type="transmembrane region" description="Helical" evidence="2">
    <location>
        <begin position="155"/>
        <end position="177"/>
    </location>
</feature>
<name>A0ABS1E0R3_RUBGE</name>
<dbReference type="RefSeq" id="WP_200228509.1">
    <property type="nucleotide sequence ID" value="NZ_NRRT01000021.1"/>
</dbReference>
<evidence type="ECO:0000256" key="1">
    <source>
        <dbReference type="SAM" id="Coils"/>
    </source>
</evidence>
<dbReference type="InterPro" id="IPR025570">
    <property type="entry name" value="DUF4337"/>
</dbReference>
<keyword evidence="2" id="KW-0812">Transmembrane</keyword>